<dbReference type="AlphaFoldDB" id="A0A9W3BPL1"/>
<dbReference type="GO" id="GO:0099572">
    <property type="term" value="C:postsynaptic specialization"/>
    <property type="evidence" value="ECO:0007669"/>
    <property type="project" value="TreeGrafter"/>
</dbReference>
<feature type="compositionally biased region" description="Low complexity" evidence="2">
    <location>
        <begin position="885"/>
        <end position="900"/>
    </location>
</feature>
<feature type="compositionally biased region" description="Basic and acidic residues" evidence="2">
    <location>
        <begin position="1126"/>
        <end position="1141"/>
    </location>
</feature>
<dbReference type="RefSeq" id="XP_055901497.1">
    <property type="nucleotide sequence ID" value="XM_056045522.1"/>
</dbReference>
<feature type="region of interest" description="Disordered" evidence="2">
    <location>
        <begin position="812"/>
        <end position="858"/>
    </location>
</feature>
<feature type="compositionally biased region" description="Low complexity" evidence="2">
    <location>
        <begin position="1068"/>
        <end position="1085"/>
    </location>
</feature>
<feature type="region of interest" description="Disordered" evidence="2">
    <location>
        <begin position="84"/>
        <end position="130"/>
    </location>
</feature>
<feature type="compositionally biased region" description="Polar residues" evidence="2">
    <location>
        <begin position="311"/>
        <end position="333"/>
    </location>
</feature>
<protein>
    <submittedName>
        <fullName evidence="4 5">Uncharacterized protein LOC106072302 isoform X1</fullName>
    </submittedName>
</protein>
<feature type="region of interest" description="Disordered" evidence="2">
    <location>
        <begin position="1"/>
        <end position="59"/>
    </location>
</feature>
<organism evidence="3 6">
    <name type="scientific">Biomphalaria glabrata</name>
    <name type="common">Bloodfluke planorb</name>
    <name type="synonym">Freshwater snail</name>
    <dbReference type="NCBI Taxonomy" id="6526"/>
    <lineage>
        <taxon>Eukaryota</taxon>
        <taxon>Metazoa</taxon>
        <taxon>Spiralia</taxon>
        <taxon>Lophotrochozoa</taxon>
        <taxon>Mollusca</taxon>
        <taxon>Gastropoda</taxon>
        <taxon>Heterobranchia</taxon>
        <taxon>Euthyneura</taxon>
        <taxon>Panpulmonata</taxon>
        <taxon>Hygrophila</taxon>
        <taxon>Lymnaeoidea</taxon>
        <taxon>Planorbidae</taxon>
        <taxon>Biomphalaria</taxon>
    </lineage>
</organism>
<comment type="similarity">
    <text evidence="1">Belongs to the SAPAP family.</text>
</comment>
<feature type="compositionally biased region" description="Basic residues" evidence="2">
    <location>
        <begin position="493"/>
        <end position="503"/>
    </location>
</feature>
<feature type="compositionally biased region" description="Basic and acidic residues" evidence="2">
    <location>
        <begin position="647"/>
        <end position="656"/>
    </location>
</feature>
<dbReference type="InterPro" id="IPR005026">
    <property type="entry name" value="SAPAP"/>
</dbReference>
<evidence type="ECO:0000313" key="7">
    <source>
        <dbReference type="RefSeq" id="XP_055901500.1"/>
    </source>
</evidence>
<sequence length="1169" mass="128870">MDTEGPISVLDRRPRSSSRDKIIADRITRQRSPGPSFRHHRGRRVPSQDSNIGEEEAAQDVVYRISQPYRTSFSAKHSVAWGKVDRSRSLSPTSSLRSDTSRASAPPIFYSGGDKRRPRGRSKSPKRVTYNSKVIVRHSDTEDSMFTELSSHECEEEDLVPMRPIVSPFSRALISPRYNEFSQLSPISVSSAKSAPDSLRPRVRDVTNMMHNASVDSRQGDVSNDSGLDYSTELKDLSDQITKMQWSPRQNRVILGKPPPGSGFRLPSRSTPTPNPSPHGILKDSQNSKVISRDNPVPTSLNVGNGFLNGSAHNGGTNYSNNQTNSGWSTNGSPKGKENDPRSSPQKAGYHDNLDPTVRPLDTTEYIARDYEHNQLFSYTDALKGHYGEDISKLAKEGLLQSEQTRGSSPTVNKVASENGGLHINGQVDLPLVINTNHHPVDDLASSSSPADTSLGESSPARAKNRGSPVESGRLTPSKRSVSLSITNFFKKVSPHFRRKKSKDRPNQTRSAEGSAQSLANTTSDPDTDRESPTNNLTEKPKRSSKFSRSQVRQSFMKLVGRSSSKSKKKNKNQPGDIIPTPSHYTIELQDPEKNTSSDEVDEITNGFMLNSNENLGRVGFDPSTHPMMKSIEQNTLSEQDIYRRFKERQSSREAGDTISDSDFKTTPAGLAKPEPIRPTSLDNSYLDHSTSDFMDGPMDFFTESDISAILRPDLDRSYLKAAYFGTPEKKDEVSPSRVEPPKTLDVLPVRTKRLMQTSVMSSISGDESIGECSLDANLTASEPSLLSGISQSAASKQIVVPSSLVTSAEGQLSCETSSVKLRRPREGESNKENNVPLNSSLSSSGPPSPTDPNHKPSYLKLSCAVSGYGKYSRYSTYKDVNKRSPYSSQSSLRSDASSSDPNMPAEQRSGDESTPEHKRQGPAPWTIAPTSLAVNGHLLTKHPVGDALKDGEYFLQIVKFEEERIQEMCLRADAHMRSHDLPEEACGRIRTATGKANLLLTQKFSQFKDLCQNHMTPDPDERETKWEDLEGFWDMVKTQVDHVDDMFAEIELMKDNGWQEIPKLTSRRSSASSSPKSGSVSQASTPSATPAHTPGSRRKNIKANGSRDTPDSSPDRAQKARQAAKARDDARKKMLAERRAAMKQSTVTPASNVDGEVEIYLPEPVKKC</sequence>
<dbReference type="Proteomes" id="UP001165740">
    <property type="component" value="Chromosome 11"/>
</dbReference>
<name>A0A9W3BPL1_BIOGL</name>
<dbReference type="GO" id="GO:0060090">
    <property type="term" value="F:molecular adaptor activity"/>
    <property type="evidence" value="ECO:0007669"/>
    <property type="project" value="TreeGrafter"/>
</dbReference>
<keyword evidence="3" id="KW-1185">Reference proteome</keyword>
<evidence type="ECO:0000256" key="1">
    <source>
        <dbReference type="ARBA" id="ARBA00008839"/>
    </source>
</evidence>
<dbReference type="RefSeq" id="XP_055901496.1">
    <property type="nucleotide sequence ID" value="XM_056045521.1"/>
</dbReference>
<dbReference type="GeneID" id="106072302"/>
<feature type="region of interest" description="Disordered" evidence="2">
    <location>
        <begin position="647"/>
        <end position="685"/>
    </location>
</feature>
<proteinExistence type="inferred from homology"/>
<dbReference type="Pfam" id="PF03359">
    <property type="entry name" value="GKAP"/>
    <property type="match status" value="1"/>
</dbReference>
<feature type="region of interest" description="Disordered" evidence="2">
    <location>
        <begin position="211"/>
        <end position="230"/>
    </location>
</feature>
<feature type="compositionally biased region" description="Low complexity" evidence="2">
    <location>
        <begin position="89"/>
        <end position="102"/>
    </location>
</feature>
<feature type="compositionally biased region" description="Basic and acidic residues" evidence="2">
    <location>
        <begin position="10"/>
        <end position="28"/>
    </location>
</feature>
<dbReference type="OMA" id="PDMPVTK"/>
<evidence type="ECO:0000313" key="4">
    <source>
        <dbReference type="RefSeq" id="XP_055901496.1"/>
    </source>
</evidence>
<feature type="region of interest" description="Disordered" evidence="2">
    <location>
        <begin position="439"/>
        <end position="479"/>
    </location>
</feature>
<feature type="region of interest" description="Disordered" evidence="2">
    <location>
        <begin position="881"/>
        <end position="929"/>
    </location>
</feature>
<evidence type="ECO:0000256" key="2">
    <source>
        <dbReference type="SAM" id="MobiDB-lite"/>
    </source>
</evidence>
<dbReference type="OrthoDB" id="10023951at2759"/>
<feature type="region of interest" description="Disordered" evidence="2">
    <location>
        <begin position="243"/>
        <end position="358"/>
    </location>
</feature>
<feature type="compositionally biased region" description="Low complexity" evidence="2">
    <location>
        <begin position="834"/>
        <end position="846"/>
    </location>
</feature>
<gene>
    <name evidence="4 5 6 7" type="primary">LOC106072302</name>
</gene>
<feature type="compositionally biased region" description="Polar residues" evidence="2">
    <location>
        <begin position="211"/>
        <end position="226"/>
    </location>
</feature>
<dbReference type="RefSeq" id="XP_055901500.1">
    <property type="nucleotide sequence ID" value="XM_056045525.1"/>
</dbReference>
<feature type="compositionally biased region" description="Basic and acidic residues" evidence="2">
    <location>
        <begin position="909"/>
        <end position="920"/>
    </location>
</feature>
<feature type="region of interest" description="Disordered" evidence="2">
    <location>
        <begin position="493"/>
        <end position="599"/>
    </location>
</feature>
<feature type="compositionally biased region" description="Polar residues" evidence="2">
    <location>
        <begin position="508"/>
        <end position="525"/>
    </location>
</feature>
<accession>A0A9W3BPL1</accession>
<reference evidence="4 5" key="1">
    <citation type="submission" date="2025-04" db="UniProtKB">
        <authorList>
            <consortium name="RefSeq"/>
        </authorList>
    </citation>
    <scope>IDENTIFICATION</scope>
</reference>
<dbReference type="GO" id="GO:0023052">
    <property type="term" value="P:signaling"/>
    <property type="evidence" value="ECO:0007669"/>
    <property type="project" value="InterPro"/>
</dbReference>
<evidence type="ECO:0000313" key="6">
    <source>
        <dbReference type="RefSeq" id="XP_055901499.1"/>
    </source>
</evidence>
<dbReference type="GO" id="GO:0098978">
    <property type="term" value="C:glutamatergic synapse"/>
    <property type="evidence" value="ECO:0007669"/>
    <property type="project" value="TreeGrafter"/>
</dbReference>
<dbReference type="PANTHER" id="PTHR12353">
    <property type="entry name" value="DISKS LARGE-ASSOCIATED PROTEIN DAP SAP90/PSD-95-ASSOCIATED PROTEIN"/>
    <property type="match status" value="1"/>
</dbReference>
<feature type="compositionally biased region" description="Basic and acidic residues" evidence="2">
    <location>
        <begin position="1109"/>
        <end position="1119"/>
    </location>
</feature>
<feature type="region of interest" description="Disordered" evidence="2">
    <location>
        <begin position="1065"/>
        <end position="1150"/>
    </location>
</feature>
<evidence type="ECO:0000313" key="5">
    <source>
        <dbReference type="RefSeq" id="XP_055901497.1"/>
    </source>
</evidence>
<feature type="compositionally biased region" description="Basic residues" evidence="2">
    <location>
        <begin position="116"/>
        <end position="126"/>
    </location>
</feature>
<feature type="compositionally biased region" description="Polar residues" evidence="2">
    <location>
        <begin position="445"/>
        <end position="457"/>
    </location>
</feature>
<dbReference type="PANTHER" id="PTHR12353:SF31">
    <property type="entry name" value="LD44824P"/>
    <property type="match status" value="1"/>
</dbReference>
<dbReference type="RefSeq" id="XP_055901499.1">
    <property type="nucleotide sequence ID" value="XM_056045524.1"/>
</dbReference>
<evidence type="ECO:0000313" key="3">
    <source>
        <dbReference type="Proteomes" id="UP001165740"/>
    </source>
</evidence>